<dbReference type="OrthoDB" id="5573966at2"/>
<dbReference type="AlphaFoldDB" id="A0A285BWH2"/>
<feature type="region of interest" description="Disordered" evidence="1">
    <location>
        <begin position="143"/>
        <end position="181"/>
    </location>
</feature>
<dbReference type="EMBL" id="LT907782">
    <property type="protein sequence ID" value="SNX59569.1"/>
    <property type="molecule type" value="Genomic_DNA"/>
</dbReference>
<dbReference type="PROSITE" id="PS51257">
    <property type="entry name" value="PROKAR_LIPOPROTEIN"/>
    <property type="match status" value="1"/>
</dbReference>
<organism evidence="2 3">
    <name type="scientific">Nitrosomonas ureae</name>
    <dbReference type="NCBI Taxonomy" id="44577"/>
    <lineage>
        <taxon>Bacteria</taxon>
        <taxon>Pseudomonadati</taxon>
        <taxon>Pseudomonadota</taxon>
        <taxon>Betaproteobacteria</taxon>
        <taxon>Nitrosomonadales</taxon>
        <taxon>Nitrosomonadaceae</taxon>
        <taxon>Nitrosomonas</taxon>
    </lineage>
</organism>
<feature type="compositionally biased region" description="Pro residues" evidence="1">
    <location>
        <begin position="166"/>
        <end position="181"/>
    </location>
</feature>
<gene>
    <name evidence="2" type="ORF">SAMN06296273_1013</name>
</gene>
<evidence type="ECO:0000256" key="1">
    <source>
        <dbReference type="SAM" id="MobiDB-lite"/>
    </source>
</evidence>
<protein>
    <submittedName>
        <fullName evidence="2">Glycine-zipper containing OmpA-like membrane domain-containing protein</fullName>
    </submittedName>
</protein>
<accession>A0A285BWH2</accession>
<evidence type="ECO:0000313" key="3">
    <source>
        <dbReference type="Proteomes" id="UP000242498"/>
    </source>
</evidence>
<dbReference type="Proteomes" id="UP000242498">
    <property type="component" value="Chromosome I"/>
</dbReference>
<feature type="compositionally biased region" description="Polar residues" evidence="1">
    <location>
        <begin position="148"/>
        <end position="165"/>
    </location>
</feature>
<evidence type="ECO:0000313" key="2">
    <source>
        <dbReference type="EMBL" id="SNX59569.1"/>
    </source>
</evidence>
<name>A0A285BWH2_9PROT</name>
<proteinExistence type="predicted"/>
<sequence length="181" mass="18248">MLILRRLSILWVTGLITACVNLPTGPSVMTLPGTGKSFEQFRMDDFECRAYAYEQVGGKTPRQASQASGIESAAIGAGLGAAAGAAIGGGQGAAIGAGTGLLAGGVVGSGTAETSGYMGQRQYDMSYIQCMYAKGHRVPVAGRITGSPPVNSNASPGITSPSENFTPPPPPSGNPPPPPPQ</sequence>
<dbReference type="RefSeq" id="WP_013648110.1">
    <property type="nucleotide sequence ID" value="NZ_LT907782.1"/>
</dbReference>
<reference evidence="2 3" key="1">
    <citation type="submission" date="2017-08" db="EMBL/GenBank/DDBJ databases">
        <authorList>
            <person name="de Groot N.N."/>
        </authorList>
    </citation>
    <scope>NUCLEOTIDE SEQUENCE [LARGE SCALE GENOMIC DNA]</scope>
    <source>
        <strain evidence="2 3">Nm15</strain>
    </source>
</reference>